<keyword evidence="1" id="KW-0489">Methyltransferase</keyword>
<organism evidence="1 2">
    <name type="scientific">Psilocybe cubensis</name>
    <name type="common">Psychedelic mushroom</name>
    <name type="synonym">Stropharia cubensis</name>
    <dbReference type="NCBI Taxonomy" id="181762"/>
    <lineage>
        <taxon>Eukaryota</taxon>
        <taxon>Fungi</taxon>
        <taxon>Dikarya</taxon>
        <taxon>Basidiomycota</taxon>
        <taxon>Agaricomycotina</taxon>
        <taxon>Agaricomycetes</taxon>
        <taxon>Agaricomycetidae</taxon>
        <taxon>Agaricales</taxon>
        <taxon>Agaricineae</taxon>
        <taxon>Strophariaceae</taxon>
        <taxon>Psilocybe</taxon>
    </lineage>
</organism>
<name>A0ACB8H333_PSICU</name>
<evidence type="ECO:0000313" key="2">
    <source>
        <dbReference type="Proteomes" id="UP000664032"/>
    </source>
</evidence>
<keyword evidence="2" id="KW-1185">Reference proteome</keyword>
<sequence>MAKDLLVKTVETNTQRKSRRATGEIPYPIKYTNQMADFDIWDHKFLANYFGGLTNHHFQDPPQMVLDLGCGTGYWAIEAAQQWPNSKIYGYDVANVQPCLEHMGKFKPLSRRIQWVHGNFLDGLPFPSNHFDLIRMAGLGLAIPEDECTVLLEDVHRILKPDGVLEIIEEELLFPCSSILLQRPSHQTTSYEHIIGPRTRALSLATSLDSLTESMHLKFKPPSKISLTHPSTGISSAATLATSSASSFLETEHPQDHTRLKMAWDAMLAMRFLSPKLLSVIPFYLTSASFNHIKTQPSLVIPLPQNSGIIPVVDVYRPTGSFHGNESQKSLVTECLPMSKSEWTPPRSPGFTPKVASSDWSMMHLGKTVSTIRGCKEAIWKEYEKLYSDDALYLLSRTAPGEEDYSLQQPHHIARKSFEVDWRNWELDMIDRIGMRDSLLTRLQWAQSIPDTERDRPDWVTWREKLNRKSGSRHLITGYNPSDTCRSLRVFNAFK</sequence>
<comment type="caution">
    <text evidence="1">The sequence shown here is derived from an EMBL/GenBank/DDBJ whole genome shotgun (WGS) entry which is preliminary data.</text>
</comment>
<dbReference type="Proteomes" id="UP000664032">
    <property type="component" value="Unassembled WGS sequence"/>
</dbReference>
<gene>
    <name evidence="1" type="ORF">JR316_0006137</name>
</gene>
<protein>
    <submittedName>
        <fullName evidence="1">Methyltransferase str3</fullName>
    </submittedName>
</protein>
<accession>A0ACB8H333</accession>
<reference evidence="1" key="1">
    <citation type="submission" date="2021-10" db="EMBL/GenBank/DDBJ databases">
        <title>Psilocybe cubensis genome.</title>
        <authorList>
            <person name="Mckernan K.J."/>
            <person name="Crawford S."/>
            <person name="Trippe A."/>
            <person name="Kane L.T."/>
            <person name="Mclaughlin S."/>
        </authorList>
    </citation>
    <scope>NUCLEOTIDE SEQUENCE</scope>
    <source>
        <strain evidence="1">MGC-MH-2018</strain>
    </source>
</reference>
<proteinExistence type="predicted"/>
<keyword evidence="1" id="KW-0808">Transferase</keyword>
<evidence type="ECO:0000313" key="1">
    <source>
        <dbReference type="EMBL" id="KAH9481610.1"/>
    </source>
</evidence>
<dbReference type="EMBL" id="JAFIQS020000005">
    <property type="protein sequence ID" value="KAH9481610.1"/>
    <property type="molecule type" value="Genomic_DNA"/>
</dbReference>